<name>A0A0R3SB85_HYMDI</name>
<dbReference type="EMBL" id="UYSG01000344">
    <property type="protein sequence ID" value="VDL19167.1"/>
    <property type="molecule type" value="Genomic_DNA"/>
</dbReference>
<keyword evidence="3" id="KW-0970">Cilium biogenesis/degradation</keyword>
<accession>A0A0R3SB85</accession>
<dbReference type="GO" id="GO:0030992">
    <property type="term" value="C:intraciliary transport particle B"/>
    <property type="evidence" value="ECO:0007669"/>
    <property type="project" value="TreeGrafter"/>
</dbReference>
<feature type="region of interest" description="Disordered" evidence="8">
    <location>
        <begin position="313"/>
        <end position="349"/>
    </location>
</feature>
<evidence type="ECO:0000256" key="2">
    <source>
        <dbReference type="ARBA" id="ARBA00008340"/>
    </source>
</evidence>
<evidence type="ECO:0000313" key="9">
    <source>
        <dbReference type="EMBL" id="VDL19167.1"/>
    </source>
</evidence>
<reference evidence="9 10" key="2">
    <citation type="submission" date="2018-11" db="EMBL/GenBank/DDBJ databases">
        <authorList>
            <consortium name="Pathogen Informatics"/>
        </authorList>
    </citation>
    <scope>NUCLEOTIDE SEQUENCE [LARGE SCALE GENOMIC DNA]</scope>
</reference>
<evidence type="ECO:0000256" key="3">
    <source>
        <dbReference type="ARBA" id="ARBA00022794"/>
    </source>
</evidence>
<feature type="coiled-coil region" evidence="7">
    <location>
        <begin position="179"/>
        <end position="210"/>
    </location>
</feature>
<evidence type="ECO:0000313" key="10">
    <source>
        <dbReference type="Proteomes" id="UP000274504"/>
    </source>
</evidence>
<dbReference type="AlphaFoldDB" id="A0A0R3SB85"/>
<dbReference type="PANTHER" id="PTHR21547:SF0">
    <property type="entry name" value="CLUSTERIN-ASSOCIATED PROTEIN 1"/>
    <property type="match status" value="1"/>
</dbReference>
<keyword evidence="5" id="KW-0969">Cilium</keyword>
<evidence type="ECO:0000256" key="1">
    <source>
        <dbReference type="ARBA" id="ARBA00004138"/>
    </source>
</evidence>
<keyword evidence="4 7" id="KW-0175">Coiled coil</keyword>
<feature type="compositionally biased region" description="Polar residues" evidence="8">
    <location>
        <begin position="313"/>
        <end position="329"/>
    </location>
</feature>
<dbReference type="WBParaSite" id="HDID_0000170501-mRNA-1">
    <property type="protein sequence ID" value="HDID_0000170501-mRNA-1"/>
    <property type="gene ID" value="HDID_0000170501"/>
</dbReference>
<sequence length="444" mass="51065">MMRTLGYPRPISMECFRNPNFPLVAEILYWFAQHFDSNLDISRCIDSEQDRVIFMKSVVQLLSTKTSVILNPKRLYEADGHAVKEMLKLVSMVYSALKLDKDTDGINNEDLSLSEAVKQLQIARSLASQITSMSVSLKSFMAQEADFRQTRNEAIDRHLDIQWIERCLNDATDFIWGEVSKLENALSRIKEDERALDEKIEKRLHELERNQMRLSTLQLVRPAYMDEYEQLEKELKIQYETYLCHFRNISYLESLKGETASDYVNKNAMDSINKFAVEEVHKTSFGVGGILFNTEMNIGGNVFTRKNRSTSFMNFDNTNSEETNSSPDQTDSEDPTTNDSENNNRQDCSLDENYDFVKGLSVVGHGYRMVGDWTPCKSGDKAEVNSSSDFSRDDEISRYNVDKVFSETLAEADKLMEEIENEQKANGKLKNVDSYGLDEFSQRE</sequence>
<dbReference type="GO" id="GO:0060271">
    <property type="term" value="P:cilium assembly"/>
    <property type="evidence" value="ECO:0007669"/>
    <property type="project" value="TreeGrafter"/>
</dbReference>
<keyword evidence="6" id="KW-0966">Cell projection</keyword>
<evidence type="ECO:0000256" key="5">
    <source>
        <dbReference type="ARBA" id="ARBA00023069"/>
    </source>
</evidence>
<gene>
    <name evidence="9" type="ORF">HDID_LOCUS1706</name>
</gene>
<reference evidence="11" key="1">
    <citation type="submission" date="2017-02" db="UniProtKB">
        <authorList>
            <consortium name="WormBaseParasite"/>
        </authorList>
    </citation>
    <scope>IDENTIFICATION</scope>
</reference>
<organism evidence="11">
    <name type="scientific">Hymenolepis diminuta</name>
    <name type="common">Rat tapeworm</name>
    <dbReference type="NCBI Taxonomy" id="6216"/>
    <lineage>
        <taxon>Eukaryota</taxon>
        <taxon>Metazoa</taxon>
        <taxon>Spiralia</taxon>
        <taxon>Lophotrochozoa</taxon>
        <taxon>Platyhelminthes</taxon>
        <taxon>Cestoda</taxon>
        <taxon>Eucestoda</taxon>
        <taxon>Cyclophyllidea</taxon>
        <taxon>Hymenolepididae</taxon>
        <taxon>Hymenolepis</taxon>
    </lineage>
</organism>
<dbReference type="GO" id="GO:0005815">
    <property type="term" value="C:microtubule organizing center"/>
    <property type="evidence" value="ECO:0007669"/>
    <property type="project" value="TreeGrafter"/>
</dbReference>
<feature type="compositionally biased region" description="Polar residues" evidence="8">
    <location>
        <begin position="337"/>
        <end position="347"/>
    </location>
</feature>
<dbReference type="InterPro" id="IPR019366">
    <property type="entry name" value="Clusterin-associated_protein-1"/>
</dbReference>
<dbReference type="Pfam" id="PF10234">
    <property type="entry name" value="Cluap1"/>
    <property type="match status" value="1"/>
</dbReference>
<feature type="region of interest" description="Disordered" evidence="8">
    <location>
        <begin position="421"/>
        <end position="444"/>
    </location>
</feature>
<dbReference type="OrthoDB" id="438545at2759"/>
<evidence type="ECO:0000256" key="4">
    <source>
        <dbReference type="ARBA" id="ARBA00023054"/>
    </source>
</evidence>
<dbReference type="STRING" id="6216.A0A0R3SB85"/>
<evidence type="ECO:0000313" key="11">
    <source>
        <dbReference type="WBParaSite" id="HDID_0000170501-mRNA-1"/>
    </source>
</evidence>
<dbReference type="GO" id="GO:0005929">
    <property type="term" value="C:cilium"/>
    <property type="evidence" value="ECO:0007669"/>
    <property type="project" value="UniProtKB-SubCell"/>
</dbReference>
<evidence type="ECO:0000256" key="8">
    <source>
        <dbReference type="SAM" id="MobiDB-lite"/>
    </source>
</evidence>
<protein>
    <submittedName>
        <fullName evidence="11">Clusterin-associated protein 1</fullName>
    </submittedName>
</protein>
<proteinExistence type="inferred from homology"/>
<comment type="similarity">
    <text evidence="2">Belongs to the CLUAP1 family.</text>
</comment>
<comment type="subcellular location">
    <subcellularLocation>
        <location evidence="1">Cell projection</location>
        <location evidence="1">Cilium</location>
    </subcellularLocation>
</comment>
<evidence type="ECO:0000256" key="7">
    <source>
        <dbReference type="SAM" id="Coils"/>
    </source>
</evidence>
<dbReference type="PANTHER" id="PTHR21547">
    <property type="entry name" value="CLUSTERIN ASSOCIATED PROTEIN 1"/>
    <property type="match status" value="1"/>
</dbReference>
<dbReference type="Proteomes" id="UP000274504">
    <property type="component" value="Unassembled WGS sequence"/>
</dbReference>
<evidence type="ECO:0000256" key="6">
    <source>
        <dbReference type="ARBA" id="ARBA00023273"/>
    </source>
</evidence>